<comment type="subcellular location">
    <subcellularLocation>
        <location evidence="1">Cell membrane</location>
        <topology evidence="1">Multi-pass membrane protein</topology>
    </subcellularLocation>
</comment>
<feature type="domain" description="Major facilitator superfamily (MFS) profile" evidence="6">
    <location>
        <begin position="1"/>
        <end position="398"/>
    </location>
</feature>
<name>A0A939LT16_9CELL</name>
<evidence type="ECO:0000259" key="6">
    <source>
        <dbReference type="PROSITE" id="PS50850"/>
    </source>
</evidence>
<dbReference type="Pfam" id="PF07690">
    <property type="entry name" value="MFS_1"/>
    <property type="match status" value="1"/>
</dbReference>
<gene>
    <name evidence="7" type="ORF">J4G33_10215</name>
</gene>
<feature type="transmembrane region" description="Helical" evidence="5">
    <location>
        <begin position="309"/>
        <end position="330"/>
    </location>
</feature>
<evidence type="ECO:0000256" key="1">
    <source>
        <dbReference type="ARBA" id="ARBA00004651"/>
    </source>
</evidence>
<dbReference type="GO" id="GO:0005886">
    <property type="term" value="C:plasma membrane"/>
    <property type="evidence" value="ECO:0007669"/>
    <property type="project" value="UniProtKB-SubCell"/>
</dbReference>
<evidence type="ECO:0000256" key="2">
    <source>
        <dbReference type="ARBA" id="ARBA00022692"/>
    </source>
</evidence>
<evidence type="ECO:0000256" key="5">
    <source>
        <dbReference type="SAM" id="Phobius"/>
    </source>
</evidence>
<keyword evidence="4 5" id="KW-0472">Membrane</keyword>
<protein>
    <submittedName>
        <fullName evidence="7">MFS transporter</fullName>
    </submittedName>
</protein>
<comment type="caution">
    <text evidence="7">The sequence shown here is derived from an EMBL/GenBank/DDBJ whole genome shotgun (WGS) entry which is preliminary data.</text>
</comment>
<keyword evidence="3 5" id="KW-1133">Transmembrane helix</keyword>
<proteinExistence type="predicted"/>
<keyword evidence="8" id="KW-1185">Reference proteome</keyword>
<keyword evidence="2 5" id="KW-0812">Transmembrane</keyword>
<evidence type="ECO:0000256" key="4">
    <source>
        <dbReference type="ARBA" id="ARBA00023136"/>
    </source>
</evidence>
<feature type="transmembrane region" description="Helical" evidence="5">
    <location>
        <begin position="170"/>
        <end position="190"/>
    </location>
</feature>
<feature type="transmembrane region" description="Helical" evidence="5">
    <location>
        <begin position="252"/>
        <end position="276"/>
    </location>
</feature>
<feature type="transmembrane region" description="Helical" evidence="5">
    <location>
        <begin position="218"/>
        <end position="240"/>
    </location>
</feature>
<dbReference type="PANTHER" id="PTHR23523">
    <property type="match status" value="1"/>
</dbReference>
<dbReference type="RefSeq" id="WP_208055857.1">
    <property type="nucleotide sequence ID" value="NZ_JAGEMK010000004.1"/>
</dbReference>
<feature type="transmembrane region" description="Helical" evidence="5">
    <location>
        <begin position="351"/>
        <end position="368"/>
    </location>
</feature>
<feature type="transmembrane region" description="Helical" evidence="5">
    <location>
        <begin position="106"/>
        <end position="128"/>
    </location>
</feature>
<dbReference type="InterPro" id="IPR020846">
    <property type="entry name" value="MFS_dom"/>
</dbReference>
<accession>A0A939LT16</accession>
<evidence type="ECO:0000313" key="8">
    <source>
        <dbReference type="Proteomes" id="UP000664209"/>
    </source>
</evidence>
<dbReference type="EMBL" id="JAGEMK010000004">
    <property type="protein sequence ID" value="MBO1752175.1"/>
    <property type="molecule type" value="Genomic_DNA"/>
</dbReference>
<feature type="transmembrane region" description="Helical" evidence="5">
    <location>
        <begin position="374"/>
        <end position="393"/>
    </location>
</feature>
<dbReference type="InterPro" id="IPR011701">
    <property type="entry name" value="MFS"/>
</dbReference>
<dbReference type="SUPFAM" id="SSF103473">
    <property type="entry name" value="MFS general substrate transporter"/>
    <property type="match status" value="1"/>
</dbReference>
<dbReference type="Gene3D" id="1.20.1250.20">
    <property type="entry name" value="MFS general substrate transporter like domains"/>
    <property type="match status" value="2"/>
</dbReference>
<sequence>MPSASRPARDARLPWWVVGGVVLAALSLRGPMVAPAPVIGEISQDTGFSTAAAGLLTTIPVLCFALGIPLATRVIRRAGPEVAVLLCLLGVLAGTLLRSVGPSWALLGGTVVIGISIALGNVVLPVVIRRDVEPARRGTVTGIYTAALNVGSMFTSLGTAPLAAVIGWQWALTSWGLITVAGAALWAALLRQHRRRVAAEGLLPPADLPAPSPALRRIAILLTVAFAGQAFGYSVTSAWLPTLLNEERGLDLAASGAVASLFQIAAVIGALGVPVLANRCRWWVPAAVVGALWCSLPLGLLLAPGGYTAWTLLGGIAQGAGFVVIFSIVVRVTRSDREAAGMSARIQAGGYLVAAGGPVLAGALHSAAGTWTVPLLAVLGATTLFTTAALLGARTARDQHGHG</sequence>
<dbReference type="PANTHER" id="PTHR23523:SF2">
    <property type="entry name" value="2-NITROIMIDAZOLE TRANSPORTER"/>
    <property type="match status" value="1"/>
</dbReference>
<reference evidence="7" key="1">
    <citation type="submission" date="2021-03" db="EMBL/GenBank/DDBJ databases">
        <title>Actinotalea soli sp. nov., isolated from soil.</title>
        <authorList>
            <person name="Ping W."/>
            <person name="Zhang J."/>
        </authorList>
    </citation>
    <scope>NUCLEOTIDE SEQUENCE</scope>
    <source>
        <strain evidence="7">BY-33</strain>
    </source>
</reference>
<evidence type="ECO:0000313" key="7">
    <source>
        <dbReference type="EMBL" id="MBO1752175.1"/>
    </source>
</evidence>
<feature type="transmembrane region" description="Helical" evidence="5">
    <location>
        <begin position="82"/>
        <end position="100"/>
    </location>
</feature>
<evidence type="ECO:0000256" key="3">
    <source>
        <dbReference type="ARBA" id="ARBA00022989"/>
    </source>
</evidence>
<dbReference type="InterPro" id="IPR036259">
    <property type="entry name" value="MFS_trans_sf"/>
</dbReference>
<feature type="transmembrane region" description="Helical" evidence="5">
    <location>
        <begin position="283"/>
        <end position="303"/>
    </location>
</feature>
<dbReference type="AlphaFoldDB" id="A0A939LT16"/>
<dbReference type="InterPro" id="IPR052524">
    <property type="entry name" value="MFS_Cyanate_Porter"/>
</dbReference>
<feature type="transmembrane region" description="Helical" evidence="5">
    <location>
        <begin position="50"/>
        <end position="70"/>
    </location>
</feature>
<dbReference type="PROSITE" id="PS50850">
    <property type="entry name" value="MFS"/>
    <property type="match status" value="1"/>
</dbReference>
<dbReference type="Proteomes" id="UP000664209">
    <property type="component" value="Unassembled WGS sequence"/>
</dbReference>
<dbReference type="GO" id="GO:0022857">
    <property type="term" value="F:transmembrane transporter activity"/>
    <property type="evidence" value="ECO:0007669"/>
    <property type="project" value="InterPro"/>
</dbReference>
<organism evidence="7 8">
    <name type="scientific">Actinotalea soli</name>
    <dbReference type="NCBI Taxonomy" id="2819234"/>
    <lineage>
        <taxon>Bacteria</taxon>
        <taxon>Bacillati</taxon>
        <taxon>Actinomycetota</taxon>
        <taxon>Actinomycetes</taxon>
        <taxon>Micrococcales</taxon>
        <taxon>Cellulomonadaceae</taxon>
        <taxon>Actinotalea</taxon>
    </lineage>
</organism>
<feature type="transmembrane region" description="Helical" evidence="5">
    <location>
        <begin position="140"/>
        <end position="164"/>
    </location>
</feature>